<organism evidence="1 2">
    <name type="scientific">Scutellospora calospora</name>
    <dbReference type="NCBI Taxonomy" id="85575"/>
    <lineage>
        <taxon>Eukaryota</taxon>
        <taxon>Fungi</taxon>
        <taxon>Fungi incertae sedis</taxon>
        <taxon>Mucoromycota</taxon>
        <taxon>Glomeromycotina</taxon>
        <taxon>Glomeromycetes</taxon>
        <taxon>Diversisporales</taxon>
        <taxon>Gigasporaceae</taxon>
        <taxon>Scutellospora</taxon>
    </lineage>
</organism>
<dbReference type="Proteomes" id="UP000789860">
    <property type="component" value="Unassembled WGS sequence"/>
</dbReference>
<feature type="non-terminal residue" evidence="1">
    <location>
        <position position="1"/>
    </location>
</feature>
<dbReference type="EMBL" id="CAJVPM010011864">
    <property type="protein sequence ID" value="CAG8584417.1"/>
    <property type="molecule type" value="Genomic_DNA"/>
</dbReference>
<accession>A0ACA9MCS7</accession>
<keyword evidence="2" id="KW-1185">Reference proteome</keyword>
<evidence type="ECO:0000313" key="1">
    <source>
        <dbReference type="EMBL" id="CAG8584417.1"/>
    </source>
</evidence>
<protein>
    <submittedName>
        <fullName evidence="1">2595_t:CDS:1</fullName>
    </submittedName>
</protein>
<reference evidence="1" key="1">
    <citation type="submission" date="2021-06" db="EMBL/GenBank/DDBJ databases">
        <authorList>
            <person name="Kallberg Y."/>
            <person name="Tangrot J."/>
            <person name="Rosling A."/>
        </authorList>
    </citation>
    <scope>NUCLEOTIDE SEQUENCE</scope>
    <source>
        <strain evidence="1">AU212A</strain>
    </source>
</reference>
<feature type="non-terminal residue" evidence="1">
    <location>
        <position position="444"/>
    </location>
</feature>
<proteinExistence type="predicted"/>
<evidence type="ECO:0000313" key="2">
    <source>
        <dbReference type="Proteomes" id="UP000789860"/>
    </source>
</evidence>
<sequence length="444" mass="49589">TDTGAVIMSNKIYYYGGWDSSILYDIFYVDISNPFNNASNLPFTLQTNLEQRGGYSAVVYKSLIVIFGGYNLSRNINDLMIIDETSSSPSVRTILSANDQNANSWPTPRKWMTAVIDSKAKMYVWGGTQSSRPDYQTSDGTMYILDVTNYSWVSKTLPTQPIGRQKNTATLLPDGRIVMIGGIFNPDISQLDIYDTIASQWSRQKATILARWSHTATLATDGKSIIIFGGVSNNTNATNGIAVLNITNYVWTSVFPSGNPPIQYPNSHTAALYDDYIFFAFGIVGANFINTVSILDISNNQYKWVDSFMPRGQNCIIEGGDIVGPKIRVAIYAQCLTMAFKLFVKKQWIVFISVLFGLVTSSVLVITAILQHIYNNLHYVFQIEVTYLSSALLGTIYYAISSLFLLPKRKPVIAIALLATLVILMMTCYSIWIWTTIKWNLSNQ</sequence>
<comment type="caution">
    <text evidence="1">The sequence shown here is derived from an EMBL/GenBank/DDBJ whole genome shotgun (WGS) entry which is preliminary data.</text>
</comment>
<name>A0ACA9MCS7_9GLOM</name>
<gene>
    <name evidence="1" type="ORF">SCALOS_LOCUS6333</name>
</gene>